<dbReference type="InterPro" id="IPR011527">
    <property type="entry name" value="ABC1_TM_dom"/>
</dbReference>
<feature type="domain" description="ABC transmembrane type-1" evidence="13">
    <location>
        <begin position="28"/>
        <end position="311"/>
    </location>
</feature>
<dbReference type="InterPro" id="IPR011917">
    <property type="entry name" value="ABC_transpr_lipidA"/>
</dbReference>
<dbReference type="GO" id="GO:0005524">
    <property type="term" value="F:ATP binding"/>
    <property type="evidence" value="ECO:0007669"/>
    <property type="project" value="UniProtKB-KW"/>
</dbReference>
<dbReference type="Gene3D" id="1.20.1560.10">
    <property type="entry name" value="ABC transporter type 1, transmembrane domain"/>
    <property type="match status" value="1"/>
</dbReference>
<dbReference type="GO" id="GO:0034040">
    <property type="term" value="F:ATPase-coupled lipid transmembrane transporter activity"/>
    <property type="evidence" value="ECO:0007669"/>
    <property type="project" value="InterPro"/>
</dbReference>
<dbReference type="FunFam" id="3.40.50.300:FF:000140">
    <property type="entry name" value="Lipid A export ATP-binding/permease protein MsbA"/>
    <property type="match status" value="1"/>
</dbReference>
<accession>A0A0F6TQL0</accession>
<keyword evidence="9" id="KW-0445">Lipid transport</keyword>
<organism evidence="14 15">
    <name type="scientific">Kangiella geojedonensis</name>
    <dbReference type="NCBI Taxonomy" id="914150"/>
    <lineage>
        <taxon>Bacteria</taxon>
        <taxon>Pseudomonadati</taxon>
        <taxon>Pseudomonadota</taxon>
        <taxon>Gammaproteobacteria</taxon>
        <taxon>Kangiellales</taxon>
        <taxon>Kangiellaceae</taxon>
        <taxon>Kangiella</taxon>
    </lineage>
</organism>
<protein>
    <submittedName>
        <fullName evidence="14">ATP-binding protein</fullName>
    </submittedName>
</protein>
<evidence type="ECO:0000256" key="10">
    <source>
        <dbReference type="ARBA" id="ARBA00023136"/>
    </source>
</evidence>
<reference evidence="14 15" key="1">
    <citation type="submission" date="2015-02" db="EMBL/GenBank/DDBJ databases">
        <title>Complete genome sequence of Kangiella geojedonensis strain YCS-5T.</title>
        <authorList>
            <person name="Kim K.M."/>
        </authorList>
    </citation>
    <scope>NUCLEOTIDE SEQUENCE [LARGE SCALE GENOMIC DNA]</scope>
    <source>
        <strain evidence="14 15">YCS-5</strain>
    </source>
</reference>
<dbReference type="InterPro" id="IPR003439">
    <property type="entry name" value="ABC_transporter-like_ATP-bd"/>
</dbReference>
<dbReference type="CDD" id="cd18552">
    <property type="entry name" value="ABC_6TM_MsbA_like"/>
    <property type="match status" value="1"/>
</dbReference>
<gene>
    <name evidence="14" type="ORF">TQ33_1105</name>
</gene>
<dbReference type="Pfam" id="PF00005">
    <property type="entry name" value="ABC_tran"/>
    <property type="match status" value="1"/>
</dbReference>
<dbReference type="STRING" id="914150.TQ33_1105"/>
<evidence type="ECO:0000259" key="12">
    <source>
        <dbReference type="PROSITE" id="PS50893"/>
    </source>
</evidence>
<dbReference type="SMART" id="SM00382">
    <property type="entry name" value="AAA"/>
    <property type="match status" value="1"/>
</dbReference>
<dbReference type="PROSITE" id="PS50929">
    <property type="entry name" value="ABC_TM1F"/>
    <property type="match status" value="1"/>
</dbReference>
<dbReference type="SUPFAM" id="SSF90123">
    <property type="entry name" value="ABC transporter transmembrane region"/>
    <property type="match status" value="1"/>
</dbReference>
<evidence type="ECO:0000256" key="5">
    <source>
        <dbReference type="ARBA" id="ARBA00022741"/>
    </source>
</evidence>
<dbReference type="GO" id="GO:0015421">
    <property type="term" value="F:ABC-type oligopeptide transporter activity"/>
    <property type="evidence" value="ECO:0007669"/>
    <property type="project" value="TreeGrafter"/>
</dbReference>
<evidence type="ECO:0000313" key="15">
    <source>
        <dbReference type="Proteomes" id="UP000034071"/>
    </source>
</evidence>
<dbReference type="GO" id="GO:0016887">
    <property type="term" value="F:ATP hydrolysis activity"/>
    <property type="evidence" value="ECO:0007669"/>
    <property type="project" value="InterPro"/>
</dbReference>
<dbReference type="PROSITE" id="PS00211">
    <property type="entry name" value="ABC_TRANSPORTER_1"/>
    <property type="match status" value="1"/>
</dbReference>
<evidence type="ECO:0000313" key="14">
    <source>
        <dbReference type="EMBL" id="AKE52065.1"/>
    </source>
</evidence>
<feature type="domain" description="ABC transporter" evidence="12">
    <location>
        <begin position="343"/>
        <end position="578"/>
    </location>
</feature>
<dbReference type="Pfam" id="PF00664">
    <property type="entry name" value="ABC_membrane"/>
    <property type="match status" value="1"/>
</dbReference>
<dbReference type="KEGG" id="kge:TQ33_1105"/>
<feature type="transmembrane region" description="Helical" evidence="11">
    <location>
        <begin position="146"/>
        <end position="164"/>
    </location>
</feature>
<dbReference type="SUPFAM" id="SSF52540">
    <property type="entry name" value="P-loop containing nucleoside triphosphate hydrolases"/>
    <property type="match status" value="1"/>
</dbReference>
<dbReference type="RefSeq" id="WP_046561179.1">
    <property type="nucleotide sequence ID" value="NZ_CP010975.1"/>
</dbReference>
<feature type="transmembrane region" description="Helical" evidence="11">
    <location>
        <begin position="25"/>
        <end position="52"/>
    </location>
</feature>
<feature type="transmembrane region" description="Helical" evidence="11">
    <location>
        <begin position="246"/>
        <end position="270"/>
    </location>
</feature>
<keyword evidence="10 11" id="KW-0472">Membrane</keyword>
<dbReference type="InterPro" id="IPR036640">
    <property type="entry name" value="ABC1_TM_sf"/>
</dbReference>
<dbReference type="OrthoDB" id="9806127at2"/>
<dbReference type="InterPro" id="IPR017871">
    <property type="entry name" value="ABC_transporter-like_CS"/>
</dbReference>
<evidence type="ECO:0000259" key="13">
    <source>
        <dbReference type="PROSITE" id="PS50929"/>
    </source>
</evidence>
<evidence type="ECO:0000256" key="2">
    <source>
        <dbReference type="ARBA" id="ARBA00022448"/>
    </source>
</evidence>
<keyword evidence="4 11" id="KW-0812">Transmembrane</keyword>
<keyword evidence="15" id="KW-1185">Reference proteome</keyword>
<dbReference type="InterPro" id="IPR027417">
    <property type="entry name" value="P-loop_NTPase"/>
</dbReference>
<dbReference type="GO" id="GO:0005886">
    <property type="term" value="C:plasma membrane"/>
    <property type="evidence" value="ECO:0007669"/>
    <property type="project" value="UniProtKB-SubCell"/>
</dbReference>
<dbReference type="EMBL" id="CP010975">
    <property type="protein sequence ID" value="AKE52065.1"/>
    <property type="molecule type" value="Genomic_DNA"/>
</dbReference>
<dbReference type="PROSITE" id="PS50893">
    <property type="entry name" value="ABC_TRANSPORTER_2"/>
    <property type="match status" value="1"/>
</dbReference>
<dbReference type="AlphaFoldDB" id="A0A0F6TQL0"/>
<keyword evidence="7" id="KW-1278">Translocase</keyword>
<evidence type="ECO:0000256" key="3">
    <source>
        <dbReference type="ARBA" id="ARBA00022475"/>
    </source>
</evidence>
<dbReference type="InterPro" id="IPR003593">
    <property type="entry name" value="AAA+_ATPase"/>
</dbReference>
<dbReference type="Gene3D" id="3.40.50.300">
    <property type="entry name" value="P-loop containing nucleotide triphosphate hydrolases"/>
    <property type="match status" value="1"/>
</dbReference>
<evidence type="ECO:0000256" key="1">
    <source>
        <dbReference type="ARBA" id="ARBA00004651"/>
    </source>
</evidence>
<keyword evidence="6 14" id="KW-0067">ATP-binding</keyword>
<proteinExistence type="predicted"/>
<comment type="subcellular location">
    <subcellularLocation>
        <location evidence="1">Cell membrane</location>
        <topology evidence="1">Multi-pass membrane protein</topology>
    </subcellularLocation>
</comment>
<dbReference type="PANTHER" id="PTHR43394:SF1">
    <property type="entry name" value="ATP-BINDING CASSETTE SUB-FAMILY B MEMBER 10, MITOCHONDRIAL"/>
    <property type="match status" value="1"/>
</dbReference>
<feature type="transmembrane region" description="Helical" evidence="11">
    <location>
        <begin position="170"/>
        <end position="187"/>
    </location>
</feature>
<evidence type="ECO:0000256" key="8">
    <source>
        <dbReference type="ARBA" id="ARBA00022989"/>
    </source>
</evidence>
<sequence>MSELNSDKSSIIYKRLLGYTKRYKWIFLIGIFANIGFALIEASFVNAIQYLIDDGLKERDKFFLLVQTPLFIIGAIFLRGICNFVSTYCMGWVGRKVVQDFRESLYEKYIRQPARFFSERAPGNLLSTMTFNTEQVAVASSDAITLLIRTGGTILFVLVYLTLISWRLTLFLFIVVPVIAWIINVSAKRLKKVSGNIQNVVGDVTKTAEETIKGNQVIKIFGGAKREIKNFKDKANRNRQQDMKLIATKGIASPVIQIVAGFGFAAIMYFGSLELLAGRMTDGELVTFITMMGVILKPMRDISNVNTHLQRGIAGAQSVFEILDLPDEPDHGTTVIKRAKGKIEFNNVGFAYEADKTILQDVSFIAEPGQTIALVGRSGSGKSTIASLIQRLYNPDSGTILVDDMDIDSLTLSSLRQQMATVSQNVVLFNNTIRHNIAYGRLEDATDEEIIKAAKDAYAWEFIEQLPQQLDTQVGDNGLLLSGGQRQRLAIARAMLKDAPILILDEATSALDTESERHIQKALEALMVGRTTIVVAHRLSTIESADKILVVKEGRIIEAGSHDELMKREGEYTRLQQMQFSE</sequence>
<keyword evidence="8 11" id="KW-1133">Transmembrane helix</keyword>
<evidence type="ECO:0000256" key="9">
    <source>
        <dbReference type="ARBA" id="ARBA00023055"/>
    </source>
</evidence>
<evidence type="ECO:0000256" key="4">
    <source>
        <dbReference type="ARBA" id="ARBA00022692"/>
    </source>
</evidence>
<dbReference type="PANTHER" id="PTHR43394">
    <property type="entry name" value="ATP-DEPENDENT PERMEASE MDL1, MITOCHONDRIAL"/>
    <property type="match status" value="1"/>
</dbReference>
<dbReference type="NCBIfam" id="TIGR02203">
    <property type="entry name" value="MsbA_lipidA"/>
    <property type="match status" value="1"/>
</dbReference>
<evidence type="ECO:0000256" key="6">
    <source>
        <dbReference type="ARBA" id="ARBA00022840"/>
    </source>
</evidence>
<keyword evidence="3" id="KW-1003">Cell membrane</keyword>
<keyword evidence="5" id="KW-0547">Nucleotide-binding</keyword>
<dbReference type="Proteomes" id="UP000034071">
    <property type="component" value="Chromosome"/>
</dbReference>
<keyword evidence="2" id="KW-0813">Transport</keyword>
<evidence type="ECO:0000256" key="11">
    <source>
        <dbReference type="SAM" id="Phobius"/>
    </source>
</evidence>
<dbReference type="HOGENOM" id="CLU_000604_84_3_6"/>
<evidence type="ECO:0000256" key="7">
    <source>
        <dbReference type="ARBA" id="ARBA00022967"/>
    </source>
</evidence>
<dbReference type="PATRIC" id="fig|914150.5.peg.1121"/>
<dbReference type="InterPro" id="IPR039421">
    <property type="entry name" value="Type_1_exporter"/>
</dbReference>
<name>A0A0F6TQL0_9GAMM</name>
<feature type="transmembrane region" description="Helical" evidence="11">
    <location>
        <begin position="64"/>
        <end position="86"/>
    </location>
</feature>